<dbReference type="GO" id="GO:0034625">
    <property type="term" value="P:fatty acid elongation, monounsaturated fatty acid"/>
    <property type="evidence" value="ECO:0007669"/>
    <property type="project" value="TreeGrafter"/>
</dbReference>
<dbReference type="PANTHER" id="PTHR11157:SF28">
    <property type="entry name" value="ELONGATION OF VERY LONG CHAIN FATTY ACIDS PROTEIN"/>
    <property type="match status" value="1"/>
</dbReference>
<evidence type="ECO:0000313" key="12">
    <source>
        <dbReference type="Proteomes" id="UP000095300"/>
    </source>
</evidence>
<evidence type="ECO:0000256" key="8">
    <source>
        <dbReference type="ARBA" id="ARBA00023136"/>
    </source>
</evidence>
<proteinExistence type="inferred from homology"/>
<evidence type="ECO:0000256" key="2">
    <source>
        <dbReference type="ARBA" id="ARBA00022516"/>
    </source>
</evidence>
<feature type="transmembrane region" description="Helical" evidence="10">
    <location>
        <begin position="183"/>
        <end position="205"/>
    </location>
</feature>
<keyword evidence="2 10" id="KW-0444">Lipid biosynthesis</keyword>
<keyword evidence="3 10" id="KW-0808">Transferase</keyword>
<sequence>MSSSSSSINLTPSINGTDDLIADLLKFFFEPDDPRVKQWFLAGSPVPLFTIVGVYLVFCLRAGPWFMRNRKPFELKNTLLIYNGLQVILSCVLFYEFYQAGWGTHYNYKCEPLVFKTDPQSLRMARAVWLFYIAKITELLDTVFFVLRKKDRQISTLHLYHHTIMPLGLYFAVQNFAAGHGTVICFVNSFVHIVMYTYYMLAALGPKIQKYLWWKKYITILQMLQFLFVFLHSLQVPLRKNCSYPLPVAAVIGFNACVFSYMFGAFYVQNYLKDNSQKVADKKD</sequence>
<feature type="transmembrane region" description="Helical" evidence="10">
    <location>
        <begin position="39"/>
        <end position="58"/>
    </location>
</feature>
<name>A0A1I8NPT3_STOCA</name>
<organism evidence="11 12">
    <name type="scientific">Stomoxys calcitrans</name>
    <name type="common">Stable fly</name>
    <name type="synonym">Conops calcitrans</name>
    <dbReference type="NCBI Taxonomy" id="35570"/>
    <lineage>
        <taxon>Eukaryota</taxon>
        <taxon>Metazoa</taxon>
        <taxon>Ecdysozoa</taxon>
        <taxon>Arthropoda</taxon>
        <taxon>Hexapoda</taxon>
        <taxon>Insecta</taxon>
        <taxon>Pterygota</taxon>
        <taxon>Neoptera</taxon>
        <taxon>Endopterygota</taxon>
        <taxon>Diptera</taxon>
        <taxon>Brachycera</taxon>
        <taxon>Muscomorpha</taxon>
        <taxon>Muscoidea</taxon>
        <taxon>Muscidae</taxon>
        <taxon>Stomoxys</taxon>
    </lineage>
</organism>
<evidence type="ECO:0000313" key="11">
    <source>
        <dbReference type="EnsemblMetazoa" id="SCAU000986-PA"/>
    </source>
</evidence>
<feature type="transmembrane region" description="Helical" evidence="10">
    <location>
        <begin position="159"/>
        <end position="177"/>
    </location>
</feature>
<feature type="transmembrane region" description="Helical" evidence="10">
    <location>
        <begin position="246"/>
        <end position="268"/>
    </location>
</feature>
<reference evidence="11" key="1">
    <citation type="submission" date="2020-05" db="UniProtKB">
        <authorList>
            <consortium name="EnsemblMetazoa"/>
        </authorList>
    </citation>
    <scope>IDENTIFICATION</scope>
    <source>
        <strain evidence="11">USDA</strain>
    </source>
</reference>
<keyword evidence="5 10" id="KW-0276">Fatty acid metabolism</keyword>
<evidence type="ECO:0000256" key="6">
    <source>
        <dbReference type="ARBA" id="ARBA00022989"/>
    </source>
</evidence>
<evidence type="ECO:0000256" key="7">
    <source>
        <dbReference type="ARBA" id="ARBA00023098"/>
    </source>
</evidence>
<keyword evidence="9 10" id="KW-0275">Fatty acid biosynthesis</keyword>
<evidence type="ECO:0000256" key="9">
    <source>
        <dbReference type="ARBA" id="ARBA00023160"/>
    </source>
</evidence>
<dbReference type="STRING" id="35570.A0A1I8NPT3"/>
<dbReference type="GO" id="GO:0005789">
    <property type="term" value="C:endoplasmic reticulum membrane"/>
    <property type="evidence" value="ECO:0007669"/>
    <property type="project" value="TreeGrafter"/>
</dbReference>
<dbReference type="Pfam" id="PF01151">
    <property type="entry name" value="ELO"/>
    <property type="match status" value="1"/>
</dbReference>
<dbReference type="GO" id="GO:0034626">
    <property type="term" value="P:fatty acid elongation, polyunsaturated fatty acid"/>
    <property type="evidence" value="ECO:0007669"/>
    <property type="project" value="TreeGrafter"/>
</dbReference>
<dbReference type="OrthoDB" id="434092at2759"/>
<comment type="similarity">
    <text evidence="10">Belongs to the ELO family.</text>
</comment>
<evidence type="ECO:0000256" key="5">
    <source>
        <dbReference type="ARBA" id="ARBA00022832"/>
    </source>
</evidence>
<dbReference type="Proteomes" id="UP000095300">
    <property type="component" value="Unassembled WGS sequence"/>
</dbReference>
<dbReference type="InterPro" id="IPR002076">
    <property type="entry name" value="ELO_fam"/>
</dbReference>
<evidence type="ECO:0000256" key="3">
    <source>
        <dbReference type="ARBA" id="ARBA00022679"/>
    </source>
</evidence>
<dbReference type="AlphaFoldDB" id="A0A1I8NPT3"/>
<feature type="transmembrane region" description="Helical" evidence="10">
    <location>
        <begin position="217"/>
        <end position="234"/>
    </location>
</feature>
<keyword evidence="4 10" id="KW-0812">Transmembrane</keyword>
<comment type="subcellular location">
    <subcellularLocation>
        <location evidence="1">Membrane</location>
        <topology evidence="1">Multi-pass membrane protein</topology>
    </subcellularLocation>
</comment>
<keyword evidence="8 10" id="KW-0472">Membrane</keyword>
<dbReference type="GO" id="GO:0030148">
    <property type="term" value="P:sphingolipid biosynthetic process"/>
    <property type="evidence" value="ECO:0007669"/>
    <property type="project" value="TreeGrafter"/>
</dbReference>
<protein>
    <recommendedName>
        <fullName evidence="10">Elongation of very long chain fatty acids protein</fullName>
        <ecNumber evidence="10">2.3.1.199</ecNumber>
    </recommendedName>
    <alternativeName>
        <fullName evidence="10">Very-long-chain 3-oxoacyl-CoA synthase</fullName>
    </alternativeName>
</protein>
<dbReference type="GO" id="GO:0042761">
    <property type="term" value="P:very long-chain fatty acid biosynthetic process"/>
    <property type="evidence" value="ECO:0007669"/>
    <property type="project" value="TreeGrafter"/>
</dbReference>
<keyword evidence="7 10" id="KW-0443">Lipid metabolism</keyword>
<evidence type="ECO:0000256" key="10">
    <source>
        <dbReference type="RuleBase" id="RU361115"/>
    </source>
</evidence>
<feature type="transmembrane region" description="Helical" evidence="10">
    <location>
        <begin position="79"/>
        <end position="98"/>
    </location>
</feature>
<dbReference type="PANTHER" id="PTHR11157">
    <property type="entry name" value="FATTY ACID ACYL TRANSFERASE-RELATED"/>
    <property type="match status" value="1"/>
</dbReference>
<gene>
    <name evidence="11" type="primary">106087341</name>
</gene>
<dbReference type="GO" id="GO:0009922">
    <property type="term" value="F:fatty acid elongase activity"/>
    <property type="evidence" value="ECO:0007669"/>
    <property type="project" value="UniProtKB-EC"/>
</dbReference>
<keyword evidence="6 10" id="KW-1133">Transmembrane helix</keyword>
<evidence type="ECO:0000256" key="1">
    <source>
        <dbReference type="ARBA" id="ARBA00004141"/>
    </source>
</evidence>
<dbReference type="EC" id="2.3.1.199" evidence="10"/>
<keyword evidence="12" id="KW-1185">Reference proteome</keyword>
<dbReference type="GO" id="GO:0019367">
    <property type="term" value="P:fatty acid elongation, saturated fatty acid"/>
    <property type="evidence" value="ECO:0007669"/>
    <property type="project" value="TreeGrafter"/>
</dbReference>
<accession>A0A1I8NPT3</accession>
<dbReference type="VEuPathDB" id="VectorBase:SCAU000986"/>
<comment type="catalytic activity">
    <reaction evidence="10">
        <text>a very-long-chain acyl-CoA + malonyl-CoA + H(+) = a very-long-chain 3-oxoacyl-CoA + CO2 + CoA</text>
        <dbReference type="Rhea" id="RHEA:32727"/>
        <dbReference type="ChEBI" id="CHEBI:15378"/>
        <dbReference type="ChEBI" id="CHEBI:16526"/>
        <dbReference type="ChEBI" id="CHEBI:57287"/>
        <dbReference type="ChEBI" id="CHEBI:57384"/>
        <dbReference type="ChEBI" id="CHEBI:90725"/>
        <dbReference type="ChEBI" id="CHEBI:90736"/>
        <dbReference type="EC" id="2.3.1.199"/>
    </reaction>
</comment>
<dbReference type="EnsemblMetazoa" id="SCAU000986-RA">
    <property type="protein sequence ID" value="SCAU000986-PA"/>
    <property type="gene ID" value="SCAU000986"/>
</dbReference>
<evidence type="ECO:0000256" key="4">
    <source>
        <dbReference type="ARBA" id="ARBA00022692"/>
    </source>
</evidence>
<feature type="transmembrane region" description="Helical" evidence="10">
    <location>
        <begin position="127"/>
        <end position="147"/>
    </location>
</feature>